<dbReference type="GeneID" id="96010410"/>
<comment type="caution">
    <text evidence="2">The sequence shown here is derived from an EMBL/GenBank/DDBJ whole genome shotgun (WGS) entry which is preliminary data.</text>
</comment>
<feature type="region of interest" description="Disordered" evidence="1">
    <location>
        <begin position="1"/>
        <end position="54"/>
    </location>
</feature>
<feature type="compositionally biased region" description="Gly residues" evidence="1">
    <location>
        <begin position="1"/>
        <end position="11"/>
    </location>
</feature>
<reference evidence="2 3" key="1">
    <citation type="journal article" date="2020" name="Microbiol. Resour. Announc.">
        <title>Draft Genome Sequence of a Cladosporium Species Isolated from the Mesophotic Ascidian Didemnum maculosum.</title>
        <authorList>
            <person name="Gioti A."/>
            <person name="Siaperas R."/>
            <person name="Nikolaivits E."/>
            <person name="Le Goff G."/>
            <person name="Ouazzani J."/>
            <person name="Kotoulas G."/>
            <person name="Topakas E."/>
        </authorList>
    </citation>
    <scope>NUCLEOTIDE SEQUENCE [LARGE SCALE GENOMIC DNA]</scope>
    <source>
        <strain evidence="2 3">TM138-S3</strain>
    </source>
</reference>
<dbReference type="RefSeq" id="XP_069225443.1">
    <property type="nucleotide sequence ID" value="XM_069377572.1"/>
</dbReference>
<sequence length="589" mass="64906">MFGGMFGGAVIGGPDPEEERAPPKRPTPVTIPWAPTSPAVGWSDDHPPPNLPRLLASVQRPEAPLRGHLDALNCDHPLPCRADALLPPRDDGSSFLQPSSGNEEAYEERAAELDISLDTGFRALAKKLRPDEQAPRLAHMRNFWMHLESVASYWDKSADQYFDVVIHVEPEKADKSLEDGQKEAKRPRTGSLSDSSSKETTTDQPTGDLPTAESGSQETADSIPSQDQATPTSTGTPPQSDSIPSAIETPIAAPTLTKVVQRYKGRRIGNGAEMPDVHRADMVRAFVGGIASAFQCRVSQPYIAPGRVTPMLQVGNLEQPVRLTGFVSWLPINPDKAKANVLEGPIIGIQERNTLDFLSARVAQFSDRKCEHDLLREVAALLLMAQERRRQGKTAVTPGEGKWYATKERWGGGPGGKLPATQLREDELAKKKATIENSSTVSQSMKVEEKEAERNLKKAQHLEKLYARMKPKAGLWNPKLDYKAVGKVPGSKYDEVFLVSCVFHHIAVLKMTVHEAYVDFITTGVMPDPMPVESDWSTPRVERTDFFDIFDQQHRMWAFSVIWGVMEHVTRKVDTETKGGEEAGDGNTA</sequence>
<feature type="compositionally biased region" description="Polar residues" evidence="1">
    <location>
        <begin position="213"/>
        <end position="243"/>
    </location>
</feature>
<name>A0AB34KEJ9_9PEZI</name>
<feature type="region of interest" description="Disordered" evidence="1">
    <location>
        <begin position="85"/>
        <end position="105"/>
    </location>
</feature>
<organism evidence="2 3">
    <name type="scientific">Cladosporium halotolerans</name>
    <dbReference type="NCBI Taxonomy" id="1052096"/>
    <lineage>
        <taxon>Eukaryota</taxon>
        <taxon>Fungi</taxon>
        <taxon>Dikarya</taxon>
        <taxon>Ascomycota</taxon>
        <taxon>Pezizomycotina</taxon>
        <taxon>Dothideomycetes</taxon>
        <taxon>Dothideomycetidae</taxon>
        <taxon>Cladosporiales</taxon>
        <taxon>Cladosporiaceae</taxon>
        <taxon>Cladosporium</taxon>
    </lineage>
</organism>
<gene>
    <name evidence="2" type="ORF">WHR41_08968</name>
</gene>
<proteinExistence type="predicted"/>
<evidence type="ECO:0000313" key="2">
    <source>
        <dbReference type="EMBL" id="KAL1582336.1"/>
    </source>
</evidence>
<protein>
    <submittedName>
        <fullName evidence="2">Uncharacterized protein</fullName>
    </submittedName>
</protein>
<dbReference type="Proteomes" id="UP000803884">
    <property type="component" value="Unassembled WGS sequence"/>
</dbReference>
<dbReference type="AlphaFoldDB" id="A0AB34KEJ9"/>
<evidence type="ECO:0000313" key="3">
    <source>
        <dbReference type="Proteomes" id="UP000803884"/>
    </source>
</evidence>
<feature type="region of interest" description="Disordered" evidence="1">
    <location>
        <begin position="174"/>
        <end position="250"/>
    </location>
</feature>
<accession>A0AB34KEJ9</accession>
<dbReference type="EMBL" id="JAAQHG020000053">
    <property type="protein sequence ID" value="KAL1582336.1"/>
    <property type="molecule type" value="Genomic_DNA"/>
</dbReference>
<evidence type="ECO:0000256" key="1">
    <source>
        <dbReference type="SAM" id="MobiDB-lite"/>
    </source>
</evidence>
<keyword evidence="3" id="KW-1185">Reference proteome</keyword>
<feature type="compositionally biased region" description="Basic and acidic residues" evidence="1">
    <location>
        <begin position="174"/>
        <end position="186"/>
    </location>
</feature>